<name>A0A8H6LTU6_9AGAR</name>
<dbReference type="EMBL" id="JACGCI010000182">
    <property type="protein sequence ID" value="KAF6742475.1"/>
    <property type="molecule type" value="Genomic_DNA"/>
</dbReference>
<gene>
    <name evidence="1" type="ORF">DFP72DRAFT_1081869</name>
</gene>
<organism evidence="1 2">
    <name type="scientific">Ephemerocybe angulata</name>
    <dbReference type="NCBI Taxonomy" id="980116"/>
    <lineage>
        <taxon>Eukaryota</taxon>
        <taxon>Fungi</taxon>
        <taxon>Dikarya</taxon>
        <taxon>Basidiomycota</taxon>
        <taxon>Agaricomycotina</taxon>
        <taxon>Agaricomycetes</taxon>
        <taxon>Agaricomycetidae</taxon>
        <taxon>Agaricales</taxon>
        <taxon>Agaricineae</taxon>
        <taxon>Psathyrellaceae</taxon>
        <taxon>Ephemerocybe</taxon>
    </lineage>
</organism>
<protein>
    <submittedName>
        <fullName evidence="1">Uncharacterized protein</fullName>
    </submittedName>
</protein>
<reference evidence="1 2" key="1">
    <citation type="submission" date="2020-07" db="EMBL/GenBank/DDBJ databases">
        <title>Comparative genomics of pyrophilous fungi reveals a link between fire events and developmental genes.</title>
        <authorList>
            <consortium name="DOE Joint Genome Institute"/>
            <person name="Steindorff A.S."/>
            <person name="Carver A."/>
            <person name="Calhoun S."/>
            <person name="Stillman K."/>
            <person name="Liu H."/>
            <person name="Lipzen A."/>
            <person name="Pangilinan J."/>
            <person name="Labutti K."/>
            <person name="Bruns T.D."/>
            <person name="Grigoriev I.V."/>
        </authorList>
    </citation>
    <scope>NUCLEOTIDE SEQUENCE [LARGE SCALE GENOMIC DNA]</scope>
    <source>
        <strain evidence="1 2">CBS 144469</strain>
    </source>
</reference>
<proteinExistence type="predicted"/>
<keyword evidence="2" id="KW-1185">Reference proteome</keyword>
<sequence length="150" mass="16768">MTEGCVRVKDVEVLALLHDNITPTVWHAPTGTSVDGGNLAEEVDLSVPFFPNGSVSALICTNPSSTAPLPYAYRLYMDPCHVVPPHNQCIEKVFGQPWLGNVVIVRYARNYTLERKCFCNVQKHECEIIIGLVGEWLNHVWKKAFGEVVF</sequence>
<accession>A0A8H6LTU6</accession>
<dbReference type="Proteomes" id="UP000521943">
    <property type="component" value="Unassembled WGS sequence"/>
</dbReference>
<evidence type="ECO:0000313" key="2">
    <source>
        <dbReference type="Proteomes" id="UP000521943"/>
    </source>
</evidence>
<evidence type="ECO:0000313" key="1">
    <source>
        <dbReference type="EMBL" id="KAF6742475.1"/>
    </source>
</evidence>
<comment type="caution">
    <text evidence="1">The sequence shown here is derived from an EMBL/GenBank/DDBJ whole genome shotgun (WGS) entry which is preliminary data.</text>
</comment>
<dbReference type="AlphaFoldDB" id="A0A8H6LTU6"/>
<dbReference type="OrthoDB" id="3052191at2759"/>